<name>A0AAF0J673_9BASI</name>
<dbReference type="Gene3D" id="2.120.10.30">
    <property type="entry name" value="TolB, C-terminal domain"/>
    <property type="match status" value="1"/>
</dbReference>
<gene>
    <name evidence="1" type="ORF">MCUN1_001051</name>
</gene>
<dbReference type="PANTHER" id="PTHR11799">
    <property type="entry name" value="PARAOXONASE"/>
    <property type="match status" value="1"/>
</dbReference>
<organism evidence="1 2">
    <name type="scientific">Malassezia cuniculi</name>
    <dbReference type="NCBI Taxonomy" id="948313"/>
    <lineage>
        <taxon>Eukaryota</taxon>
        <taxon>Fungi</taxon>
        <taxon>Dikarya</taxon>
        <taxon>Basidiomycota</taxon>
        <taxon>Ustilaginomycotina</taxon>
        <taxon>Malasseziomycetes</taxon>
        <taxon>Malasseziales</taxon>
        <taxon>Malasseziaceae</taxon>
        <taxon>Malassezia</taxon>
    </lineage>
</organism>
<dbReference type="PANTHER" id="PTHR11799:SF12">
    <property type="entry name" value="PARAOXONASE-RELATED"/>
    <property type="match status" value="1"/>
</dbReference>
<sequence length="426" mass="45892">MWVRGDAQCAPLTADFVPDERGGAFSENGTTRGHALLACEHFEHAPSHGVTVFACDPGRKDWNACVGPLIDHRPRGALWVLASDKVQHVPIEGYPTDKDFHPLGIALWDLGDALRVFATNHGETASSVEVIDLHQSPSGWTGSFVRTVSHPVGTHAVNSLVALGPSAFLVTNTHVALLRPPPLEHIRAMLSSVYGAALARFARVLAQQSLAKVLNQVDMVLGLGYVAHVAFDQEVTANVLVRRLMFPNGIALTPSRRAMVVSSTVYPGMLVFPIEPNADWSTLELSERTTVHVPFFVDNISLARRKHAPQDDPIEGHMVVVAGHPSLRDMEKMKHDVTGATTPAPSWAVEVYYVGDGDASDDAPVRTDSVGVVTPGWCVRTLLQTNGRGTEHIKVPAATTAAWVDGRLLVATLFNTAPVVCTGITH</sequence>
<dbReference type="InterPro" id="IPR051288">
    <property type="entry name" value="Serum_paraoxonase/arylesterase"/>
</dbReference>
<evidence type="ECO:0000313" key="1">
    <source>
        <dbReference type="EMBL" id="WFD34214.1"/>
    </source>
</evidence>
<dbReference type="Proteomes" id="UP001219933">
    <property type="component" value="Chromosome 2"/>
</dbReference>
<evidence type="ECO:0000313" key="2">
    <source>
        <dbReference type="Proteomes" id="UP001219933"/>
    </source>
</evidence>
<dbReference type="SUPFAM" id="SSF63829">
    <property type="entry name" value="Calcium-dependent phosphotriesterase"/>
    <property type="match status" value="1"/>
</dbReference>
<reference evidence="1" key="1">
    <citation type="submission" date="2023-03" db="EMBL/GenBank/DDBJ databases">
        <title>Mating type loci evolution in Malassezia.</title>
        <authorList>
            <person name="Coelho M.A."/>
        </authorList>
    </citation>
    <scope>NUCLEOTIDE SEQUENCE</scope>
    <source>
        <strain evidence="1">CBS 11721</strain>
    </source>
</reference>
<dbReference type="EMBL" id="CP119878">
    <property type="protein sequence ID" value="WFD34214.1"/>
    <property type="molecule type" value="Genomic_DNA"/>
</dbReference>
<accession>A0AAF0J673</accession>
<protein>
    <submittedName>
        <fullName evidence="1">Uncharacterized protein</fullName>
    </submittedName>
</protein>
<keyword evidence="2" id="KW-1185">Reference proteome</keyword>
<dbReference type="InterPro" id="IPR011042">
    <property type="entry name" value="6-blade_b-propeller_TolB-like"/>
</dbReference>
<proteinExistence type="predicted"/>
<dbReference type="AlphaFoldDB" id="A0AAF0J673"/>